<dbReference type="PRINTS" id="PR00463">
    <property type="entry name" value="EP450I"/>
</dbReference>
<keyword evidence="8 10" id="KW-0503">Monooxygenase</keyword>
<evidence type="ECO:0000256" key="5">
    <source>
        <dbReference type="ARBA" id="ARBA00022723"/>
    </source>
</evidence>
<protein>
    <submittedName>
        <fullName evidence="11">O-methylsterigmatocystin oxidoreductase</fullName>
    </submittedName>
</protein>
<dbReference type="Gene3D" id="1.10.630.10">
    <property type="entry name" value="Cytochrome P450"/>
    <property type="match status" value="1"/>
</dbReference>
<evidence type="ECO:0000256" key="6">
    <source>
        <dbReference type="ARBA" id="ARBA00023002"/>
    </source>
</evidence>
<proteinExistence type="inferred from homology"/>
<comment type="pathway">
    <text evidence="2">Secondary metabolite biosynthesis.</text>
</comment>
<evidence type="ECO:0000256" key="9">
    <source>
        <dbReference type="PIRSR" id="PIRSR602401-1"/>
    </source>
</evidence>
<reference evidence="11 12" key="1">
    <citation type="journal article" date="2019" name="Fungal Biol. Biotechnol.">
        <title>Draft genome sequence of fastidious pathogen Ceratobasidium theobromae, which causes vascular-streak dieback in Theobroma cacao.</title>
        <authorList>
            <person name="Ali S.S."/>
            <person name="Asman A."/>
            <person name="Shao J."/>
            <person name="Firmansyah A.P."/>
            <person name="Susilo A.W."/>
            <person name="Rosmana A."/>
            <person name="McMahon P."/>
            <person name="Junaid M."/>
            <person name="Guest D."/>
            <person name="Kheng T.Y."/>
            <person name="Meinhardt L.W."/>
            <person name="Bailey B.A."/>
        </authorList>
    </citation>
    <scope>NUCLEOTIDE SEQUENCE [LARGE SCALE GENOMIC DNA]</scope>
    <source>
        <strain evidence="11 12">CT2</strain>
    </source>
</reference>
<comment type="similarity">
    <text evidence="3 10">Belongs to the cytochrome P450 family.</text>
</comment>
<dbReference type="Pfam" id="PF00067">
    <property type="entry name" value="p450"/>
    <property type="match status" value="1"/>
</dbReference>
<keyword evidence="5 9" id="KW-0479">Metal-binding</keyword>
<keyword evidence="12" id="KW-1185">Reference proteome</keyword>
<dbReference type="GO" id="GO:0004497">
    <property type="term" value="F:monooxygenase activity"/>
    <property type="evidence" value="ECO:0007669"/>
    <property type="project" value="UniProtKB-KW"/>
</dbReference>
<evidence type="ECO:0000256" key="3">
    <source>
        <dbReference type="ARBA" id="ARBA00010617"/>
    </source>
</evidence>
<feature type="binding site" description="axial binding residue" evidence="9">
    <location>
        <position position="460"/>
    </location>
    <ligand>
        <name>heme</name>
        <dbReference type="ChEBI" id="CHEBI:30413"/>
    </ligand>
    <ligandPart>
        <name>Fe</name>
        <dbReference type="ChEBI" id="CHEBI:18248"/>
    </ligandPart>
</feature>
<keyword evidence="4 9" id="KW-0349">Heme</keyword>
<comment type="cofactor">
    <cofactor evidence="1 9">
        <name>heme</name>
        <dbReference type="ChEBI" id="CHEBI:30413"/>
    </cofactor>
</comment>
<dbReference type="GO" id="GO:0016705">
    <property type="term" value="F:oxidoreductase activity, acting on paired donors, with incorporation or reduction of molecular oxygen"/>
    <property type="evidence" value="ECO:0007669"/>
    <property type="project" value="InterPro"/>
</dbReference>
<dbReference type="OrthoDB" id="2789670at2759"/>
<keyword evidence="6 10" id="KW-0560">Oxidoreductase</keyword>
<dbReference type="SUPFAM" id="SSF48264">
    <property type="entry name" value="Cytochrome P450"/>
    <property type="match status" value="1"/>
</dbReference>
<dbReference type="PROSITE" id="PS00086">
    <property type="entry name" value="CYTOCHROME_P450"/>
    <property type="match status" value="1"/>
</dbReference>
<dbReference type="AlphaFoldDB" id="A0A5N5QB65"/>
<dbReference type="CDD" id="cd11065">
    <property type="entry name" value="CYP64-like"/>
    <property type="match status" value="1"/>
</dbReference>
<evidence type="ECO:0000256" key="4">
    <source>
        <dbReference type="ARBA" id="ARBA00022617"/>
    </source>
</evidence>
<dbReference type="InterPro" id="IPR036396">
    <property type="entry name" value="Cyt_P450_sf"/>
</dbReference>
<evidence type="ECO:0000256" key="8">
    <source>
        <dbReference type="ARBA" id="ARBA00023033"/>
    </source>
</evidence>
<dbReference type="Proteomes" id="UP000383932">
    <property type="component" value="Unassembled WGS sequence"/>
</dbReference>
<dbReference type="GO" id="GO:0020037">
    <property type="term" value="F:heme binding"/>
    <property type="evidence" value="ECO:0007669"/>
    <property type="project" value="InterPro"/>
</dbReference>
<sequence length="506" mass="57046">MATERSLSLNALVAITATLAGTAVVVDAYKRYRQLPLPPGPPEKSWFGGNVEVIPKRFPWLKFTEWAKKYGGWTNSLYRSVKKLLRFILSGDVVHIRSNTQHLVILSSYDVAVDLLESRGALYSHRPQRHMAFLAGWEKVASFRTYDDGLKAFRRHVNLGFSKRAAMKYHDGQTKDVHLFLQRLLSNPEDFVTELNWLAGSIIMRVTYGYSVTGPNDPFIATPENAFKSLLVAITENYLVDSYPSLQHLPAWLPGMGFKRQAEELRKFPTRMANEPFDWTCKRMSKGKAVPSFLSLLLEQNKDGSAGEDAIKWSAASMYAGGLHTTVATISNFIVAMMLYPEVARKAREEIDRVIGTERLPAMSDRIDLPYLECVLLETLRWEPVAPIAVPHCIIQEDEYQGHRIPANSTVYCNIYAITRDERIFPDPENFIPERFNANRPGPKPLNPRDFVFGVGRRICPGSHIADASIYLLMANLIAAVDIGKPRDENGSEYLPEVVRTGSPVK</sequence>
<gene>
    <name evidence="11" type="ORF">CTheo_7687</name>
</gene>
<evidence type="ECO:0000256" key="10">
    <source>
        <dbReference type="RuleBase" id="RU000461"/>
    </source>
</evidence>
<dbReference type="PANTHER" id="PTHR46300">
    <property type="entry name" value="P450, PUTATIVE (EUROFUNG)-RELATED-RELATED"/>
    <property type="match status" value="1"/>
</dbReference>
<evidence type="ECO:0000313" key="11">
    <source>
        <dbReference type="EMBL" id="KAB5588879.1"/>
    </source>
</evidence>
<comment type="caution">
    <text evidence="11">The sequence shown here is derived from an EMBL/GenBank/DDBJ whole genome shotgun (WGS) entry which is preliminary data.</text>
</comment>
<dbReference type="InterPro" id="IPR017972">
    <property type="entry name" value="Cyt_P450_CS"/>
</dbReference>
<dbReference type="InterPro" id="IPR001128">
    <property type="entry name" value="Cyt_P450"/>
</dbReference>
<accession>A0A5N5QB65</accession>
<dbReference type="InterPro" id="IPR002401">
    <property type="entry name" value="Cyt_P450_E_grp-I"/>
</dbReference>
<dbReference type="PANTHER" id="PTHR46300:SF7">
    <property type="entry name" value="P450, PUTATIVE (EUROFUNG)-RELATED"/>
    <property type="match status" value="1"/>
</dbReference>
<evidence type="ECO:0000256" key="1">
    <source>
        <dbReference type="ARBA" id="ARBA00001971"/>
    </source>
</evidence>
<dbReference type="InterPro" id="IPR050364">
    <property type="entry name" value="Cytochrome_P450_fung"/>
</dbReference>
<dbReference type="GO" id="GO:0005506">
    <property type="term" value="F:iron ion binding"/>
    <property type="evidence" value="ECO:0007669"/>
    <property type="project" value="InterPro"/>
</dbReference>
<organism evidence="11 12">
    <name type="scientific">Ceratobasidium theobromae</name>
    <dbReference type="NCBI Taxonomy" id="1582974"/>
    <lineage>
        <taxon>Eukaryota</taxon>
        <taxon>Fungi</taxon>
        <taxon>Dikarya</taxon>
        <taxon>Basidiomycota</taxon>
        <taxon>Agaricomycotina</taxon>
        <taxon>Agaricomycetes</taxon>
        <taxon>Cantharellales</taxon>
        <taxon>Ceratobasidiaceae</taxon>
        <taxon>Ceratobasidium</taxon>
    </lineage>
</organism>
<dbReference type="EMBL" id="SSOP01000354">
    <property type="protein sequence ID" value="KAB5588879.1"/>
    <property type="molecule type" value="Genomic_DNA"/>
</dbReference>
<evidence type="ECO:0000256" key="7">
    <source>
        <dbReference type="ARBA" id="ARBA00023004"/>
    </source>
</evidence>
<name>A0A5N5QB65_9AGAM</name>
<evidence type="ECO:0000256" key="2">
    <source>
        <dbReference type="ARBA" id="ARBA00005179"/>
    </source>
</evidence>
<evidence type="ECO:0000313" key="12">
    <source>
        <dbReference type="Proteomes" id="UP000383932"/>
    </source>
</evidence>
<keyword evidence="7 9" id="KW-0408">Iron</keyword>